<dbReference type="InterPro" id="IPR032710">
    <property type="entry name" value="NTF2-like_dom_sf"/>
</dbReference>
<dbReference type="AlphaFoldDB" id="A0A419X625"/>
<protein>
    <submittedName>
        <fullName evidence="2">Uncharacterized protein DUF4440</fullName>
    </submittedName>
</protein>
<dbReference type="OrthoDB" id="1119147at2"/>
<name>A0A419X625_9BACT</name>
<dbReference type="PROSITE" id="PS51257">
    <property type="entry name" value="PROKAR_LIPOPROTEIN"/>
    <property type="match status" value="1"/>
</dbReference>
<proteinExistence type="predicted"/>
<feature type="domain" description="DUF4440" evidence="1">
    <location>
        <begin position="34"/>
        <end position="139"/>
    </location>
</feature>
<dbReference type="InterPro" id="IPR027843">
    <property type="entry name" value="DUF4440"/>
</dbReference>
<dbReference type="EMBL" id="RAPQ01000008">
    <property type="protein sequence ID" value="RKE03188.1"/>
    <property type="molecule type" value="Genomic_DNA"/>
</dbReference>
<evidence type="ECO:0000259" key="1">
    <source>
        <dbReference type="Pfam" id="PF14534"/>
    </source>
</evidence>
<comment type="caution">
    <text evidence="2">The sequence shown here is derived from an EMBL/GenBank/DDBJ whole genome shotgun (WGS) entry which is preliminary data.</text>
</comment>
<dbReference type="Pfam" id="PF14534">
    <property type="entry name" value="DUF4440"/>
    <property type="match status" value="1"/>
</dbReference>
<keyword evidence="3" id="KW-1185">Reference proteome</keyword>
<dbReference type="Gene3D" id="3.10.450.50">
    <property type="match status" value="1"/>
</dbReference>
<gene>
    <name evidence="2" type="ORF">BXY64_0179</name>
</gene>
<dbReference type="SUPFAM" id="SSF54427">
    <property type="entry name" value="NTF2-like"/>
    <property type="match status" value="1"/>
</dbReference>
<sequence>MKTTSLILLMLLALCACQPQENKPDIAKEKEAVHQVMQDFFTALETRNWDLLKSCSTSNFILVEDGLHWTNDSLIHAMDNKWADFDVRYKFNLIKTEVNASMAWMYYENNAMVSSSDTTFPIHWRESLIFHKINGEWKLILGHSTPIPNTD</sequence>
<evidence type="ECO:0000313" key="3">
    <source>
        <dbReference type="Proteomes" id="UP000284531"/>
    </source>
</evidence>
<evidence type="ECO:0000313" key="2">
    <source>
        <dbReference type="EMBL" id="RKE03188.1"/>
    </source>
</evidence>
<organism evidence="2 3">
    <name type="scientific">Marinifilum flexuosum</name>
    <dbReference type="NCBI Taxonomy" id="1117708"/>
    <lineage>
        <taxon>Bacteria</taxon>
        <taxon>Pseudomonadati</taxon>
        <taxon>Bacteroidota</taxon>
        <taxon>Bacteroidia</taxon>
        <taxon>Marinilabiliales</taxon>
        <taxon>Marinifilaceae</taxon>
    </lineage>
</organism>
<accession>A0A419X625</accession>
<dbReference type="Proteomes" id="UP000284531">
    <property type="component" value="Unassembled WGS sequence"/>
</dbReference>
<reference evidence="2 3" key="1">
    <citation type="submission" date="2018-09" db="EMBL/GenBank/DDBJ databases">
        <title>Genomic Encyclopedia of Archaeal and Bacterial Type Strains, Phase II (KMG-II): from individual species to whole genera.</title>
        <authorList>
            <person name="Goeker M."/>
        </authorList>
    </citation>
    <scope>NUCLEOTIDE SEQUENCE [LARGE SCALE GENOMIC DNA]</scope>
    <source>
        <strain evidence="2 3">DSM 21950</strain>
    </source>
</reference>